<dbReference type="AlphaFoldDB" id="A0A2M9CG55"/>
<dbReference type="PANTHER" id="PTHR46268">
    <property type="entry name" value="STRESS RESPONSE PROTEIN NHAX"/>
    <property type="match status" value="1"/>
</dbReference>
<dbReference type="SUPFAM" id="SSF52402">
    <property type="entry name" value="Adenine nucleotide alpha hydrolases-like"/>
    <property type="match status" value="2"/>
</dbReference>
<dbReference type="InterPro" id="IPR006016">
    <property type="entry name" value="UspA"/>
</dbReference>
<dbReference type="Proteomes" id="UP000228758">
    <property type="component" value="Unassembled WGS sequence"/>
</dbReference>
<protein>
    <submittedName>
        <fullName evidence="3">Nucleotide-binding universal stress UspA family protein</fullName>
    </submittedName>
</protein>
<keyword evidence="4" id="KW-1185">Reference proteome</keyword>
<dbReference type="OrthoDB" id="4931198at2"/>
<dbReference type="CDD" id="cd00293">
    <property type="entry name" value="USP-like"/>
    <property type="match status" value="1"/>
</dbReference>
<dbReference type="InterPro" id="IPR006015">
    <property type="entry name" value="Universal_stress_UspA"/>
</dbReference>
<dbReference type="Gene3D" id="3.40.50.620">
    <property type="entry name" value="HUPs"/>
    <property type="match status" value="2"/>
</dbReference>
<evidence type="ECO:0000313" key="4">
    <source>
        <dbReference type="Proteomes" id="UP000228758"/>
    </source>
</evidence>
<name>A0A2M9CG55_9MICO</name>
<accession>A0A2M9CG55</accession>
<evidence type="ECO:0000313" key="3">
    <source>
        <dbReference type="EMBL" id="PJJ70858.1"/>
    </source>
</evidence>
<comment type="similarity">
    <text evidence="1">Belongs to the universal stress protein A family.</text>
</comment>
<dbReference type="PRINTS" id="PR01438">
    <property type="entry name" value="UNVRSLSTRESS"/>
</dbReference>
<dbReference type="PANTHER" id="PTHR46268:SF6">
    <property type="entry name" value="UNIVERSAL STRESS PROTEIN UP12"/>
    <property type="match status" value="1"/>
</dbReference>
<dbReference type="EMBL" id="PGFF01000001">
    <property type="protein sequence ID" value="PJJ70858.1"/>
    <property type="molecule type" value="Genomic_DNA"/>
</dbReference>
<sequence>MSGAYIVGVDGSAPSRRAVGWACRIASIDGGQVTLVHVNDPTVAPDRARGASALADAAREARAAHPGLAVHEELLGGPVWRTLATRGSGDDVLVIGSHKTGYLHGRVTGSFAARIALHTRTSLAVVPDLDVRSRVGVVAGIDGGPTATAVAEAAARRAHELVAPLLLVHAGTTHGDTLAVAAATARATAPGIEIQSRTSTRLPADALLDAARSRALLVVGQGSDSSGDAVLGTVLHDVLLNLNAPTLIVR</sequence>
<evidence type="ECO:0000256" key="1">
    <source>
        <dbReference type="ARBA" id="ARBA00008791"/>
    </source>
</evidence>
<dbReference type="InterPro" id="IPR014729">
    <property type="entry name" value="Rossmann-like_a/b/a_fold"/>
</dbReference>
<dbReference type="RefSeq" id="WP_100363234.1">
    <property type="nucleotide sequence ID" value="NZ_PGFF01000001.1"/>
</dbReference>
<gene>
    <name evidence="3" type="ORF">CLV46_0387</name>
</gene>
<reference evidence="3 4" key="1">
    <citation type="submission" date="2017-11" db="EMBL/GenBank/DDBJ databases">
        <title>Genomic Encyclopedia of Archaeal and Bacterial Type Strains, Phase II (KMG-II): From Individual Species to Whole Genera.</title>
        <authorList>
            <person name="Goeker M."/>
        </authorList>
    </citation>
    <scope>NUCLEOTIDE SEQUENCE [LARGE SCALE GENOMIC DNA]</scope>
    <source>
        <strain evidence="3 4">DSM 27393</strain>
    </source>
</reference>
<evidence type="ECO:0000259" key="2">
    <source>
        <dbReference type="Pfam" id="PF00582"/>
    </source>
</evidence>
<comment type="caution">
    <text evidence="3">The sequence shown here is derived from an EMBL/GenBank/DDBJ whole genome shotgun (WGS) entry which is preliminary data.</text>
</comment>
<feature type="domain" description="UspA" evidence="2">
    <location>
        <begin position="6"/>
        <end position="127"/>
    </location>
</feature>
<dbReference type="Pfam" id="PF00582">
    <property type="entry name" value="Usp"/>
    <property type="match status" value="1"/>
</dbReference>
<organism evidence="3 4">
    <name type="scientific">Diaminobutyricimonas aerilata</name>
    <dbReference type="NCBI Taxonomy" id="1162967"/>
    <lineage>
        <taxon>Bacteria</taxon>
        <taxon>Bacillati</taxon>
        <taxon>Actinomycetota</taxon>
        <taxon>Actinomycetes</taxon>
        <taxon>Micrococcales</taxon>
        <taxon>Microbacteriaceae</taxon>
        <taxon>Diaminobutyricimonas</taxon>
    </lineage>
</organism>
<proteinExistence type="inferred from homology"/>